<dbReference type="Proteomes" id="UP000184300">
    <property type="component" value="Unassembled WGS sequence"/>
</dbReference>
<proteinExistence type="predicted"/>
<dbReference type="EMBL" id="KV878909">
    <property type="protein sequence ID" value="OJJ80734.1"/>
    <property type="molecule type" value="Genomic_DNA"/>
</dbReference>
<protein>
    <submittedName>
        <fullName evidence="1">Uncharacterized protein</fullName>
    </submittedName>
</protein>
<evidence type="ECO:0000313" key="1">
    <source>
        <dbReference type="EMBL" id="OJJ80734.1"/>
    </source>
</evidence>
<dbReference type="VEuPathDB" id="FungiDB:ASPGLDRAFT_51150"/>
<dbReference type="RefSeq" id="XP_022397432.1">
    <property type="nucleotide sequence ID" value="XM_022547472.1"/>
</dbReference>
<keyword evidence="2" id="KW-1185">Reference proteome</keyword>
<name>A0A1L9V9Y0_ASPGL</name>
<sequence length="77" mass="8697">MVLVATLLFLHENGFSTVRWLVRGVYGSSLYRVFQQHTGEINNGCQDNNSSSGVSLGRQDRLCMHTSIELSFSPDYR</sequence>
<dbReference type="AlphaFoldDB" id="A0A1L9V9Y0"/>
<reference evidence="2" key="1">
    <citation type="journal article" date="2017" name="Genome Biol.">
        <title>Comparative genomics reveals high biological diversity and specific adaptations in the industrially and medically important fungal genus Aspergillus.</title>
        <authorList>
            <person name="de Vries R.P."/>
            <person name="Riley R."/>
            <person name="Wiebenga A."/>
            <person name="Aguilar-Osorio G."/>
            <person name="Amillis S."/>
            <person name="Uchima C.A."/>
            <person name="Anderluh G."/>
            <person name="Asadollahi M."/>
            <person name="Askin M."/>
            <person name="Barry K."/>
            <person name="Battaglia E."/>
            <person name="Bayram O."/>
            <person name="Benocci T."/>
            <person name="Braus-Stromeyer S.A."/>
            <person name="Caldana C."/>
            <person name="Canovas D."/>
            <person name="Cerqueira G.C."/>
            <person name="Chen F."/>
            <person name="Chen W."/>
            <person name="Choi C."/>
            <person name="Clum A."/>
            <person name="Dos Santos R.A."/>
            <person name="Damasio A.R."/>
            <person name="Diallinas G."/>
            <person name="Emri T."/>
            <person name="Fekete E."/>
            <person name="Flipphi M."/>
            <person name="Freyberg S."/>
            <person name="Gallo A."/>
            <person name="Gournas C."/>
            <person name="Habgood R."/>
            <person name="Hainaut M."/>
            <person name="Harispe M.L."/>
            <person name="Henrissat B."/>
            <person name="Hilden K.S."/>
            <person name="Hope R."/>
            <person name="Hossain A."/>
            <person name="Karabika E."/>
            <person name="Karaffa L."/>
            <person name="Karanyi Z."/>
            <person name="Krasevec N."/>
            <person name="Kuo A."/>
            <person name="Kusch H."/>
            <person name="LaButti K."/>
            <person name="Lagendijk E.L."/>
            <person name="Lapidus A."/>
            <person name="Levasseur A."/>
            <person name="Lindquist E."/>
            <person name="Lipzen A."/>
            <person name="Logrieco A.F."/>
            <person name="MacCabe A."/>
            <person name="Maekelae M.R."/>
            <person name="Malavazi I."/>
            <person name="Melin P."/>
            <person name="Meyer V."/>
            <person name="Mielnichuk N."/>
            <person name="Miskei M."/>
            <person name="Molnar A.P."/>
            <person name="Mule G."/>
            <person name="Ngan C.Y."/>
            <person name="Orejas M."/>
            <person name="Orosz E."/>
            <person name="Ouedraogo J.P."/>
            <person name="Overkamp K.M."/>
            <person name="Park H.-S."/>
            <person name="Perrone G."/>
            <person name="Piumi F."/>
            <person name="Punt P.J."/>
            <person name="Ram A.F."/>
            <person name="Ramon A."/>
            <person name="Rauscher S."/>
            <person name="Record E."/>
            <person name="Riano-Pachon D.M."/>
            <person name="Robert V."/>
            <person name="Roehrig J."/>
            <person name="Ruller R."/>
            <person name="Salamov A."/>
            <person name="Salih N.S."/>
            <person name="Samson R.A."/>
            <person name="Sandor E."/>
            <person name="Sanguinetti M."/>
            <person name="Schuetze T."/>
            <person name="Sepcic K."/>
            <person name="Shelest E."/>
            <person name="Sherlock G."/>
            <person name="Sophianopoulou V."/>
            <person name="Squina F.M."/>
            <person name="Sun H."/>
            <person name="Susca A."/>
            <person name="Todd R.B."/>
            <person name="Tsang A."/>
            <person name="Unkles S.E."/>
            <person name="van de Wiele N."/>
            <person name="van Rossen-Uffink D."/>
            <person name="Oliveira J.V."/>
            <person name="Vesth T.C."/>
            <person name="Visser J."/>
            <person name="Yu J.-H."/>
            <person name="Zhou M."/>
            <person name="Andersen M.R."/>
            <person name="Archer D.B."/>
            <person name="Baker S.E."/>
            <person name="Benoit I."/>
            <person name="Brakhage A.A."/>
            <person name="Braus G.H."/>
            <person name="Fischer R."/>
            <person name="Frisvad J.C."/>
            <person name="Goldman G.H."/>
            <person name="Houbraken J."/>
            <person name="Oakley B."/>
            <person name="Pocsi I."/>
            <person name="Scazzocchio C."/>
            <person name="Seiboth B."/>
            <person name="vanKuyk P.A."/>
            <person name="Wortman J."/>
            <person name="Dyer P.S."/>
            <person name="Grigoriev I.V."/>
        </authorList>
    </citation>
    <scope>NUCLEOTIDE SEQUENCE [LARGE SCALE GENOMIC DNA]</scope>
    <source>
        <strain evidence="2">CBS 516.65</strain>
    </source>
</reference>
<accession>A0A1L9V9Y0</accession>
<organism evidence="1 2">
    <name type="scientific">Aspergillus glaucus CBS 516.65</name>
    <dbReference type="NCBI Taxonomy" id="1160497"/>
    <lineage>
        <taxon>Eukaryota</taxon>
        <taxon>Fungi</taxon>
        <taxon>Dikarya</taxon>
        <taxon>Ascomycota</taxon>
        <taxon>Pezizomycotina</taxon>
        <taxon>Eurotiomycetes</taxon>
        <taxon>Eurotiomycetidae</taxon>
        <taxon>Eurotiales</taxon>
        <taxon>Aspergillaceae</taxon>
        <taxon>Aspergillus</taxon>
        <taxon>Aspergillus subgen. Aspergillus</taxon>
    </lineage>
</organism>
<evidence type="ECO:0000313" key="2">
    <source>
        <dbReference type="Proteomes" id="UP000184300"/>
    </source>
</evidence>
<dbReference type="GeneID" id="34463733"/>
<gene>
    <name evidence="1" type="ORF">ASPGLDRAFT_51150</name>
</gene>